<feature type="region of interest" description="Disordered" evidence="7">
    <location>
        <begin position="29"/>
        <end position="89"/>
    </location>
</feature>
<evidence type="ECO:0000256" key="9">
    <source>
        <dbReference type="SAM" id="SignalP"/>
    </source>
</evidence>
<gene>
    <name evidence="11" type="ORF">QBC42DRAFT_333156</name>
</gene>
<evidence type="ECO:0000256" key="3">
    <source>
        <dbReference type="ARBA" id="ARBA00022692"/>
    </source>
</evidence>
<protein>
    <recommendedName>
        <fullName evidence="10">Cytochrome b561 domain-containing protein</fullName>
    </recommendedName>
</protein>
<feature type="signal peptide" evidence="9">
    <location>
        <begin position="1"/>
        <end position="25"/>
    </location>
</feature>
<evidence type="ECO:0000256" key="5">
    <source>
        <dbReference type="ARBA" id="ARBA00022989"/>
    </source>
</evidence>
<feature type="transmembrane region" description="Helical" evidence="8">
    <location>
        <begin position="256"/>
        <end position="278"/>
    </location>
</feature>
<keyword evidence="3 8" id="KW-0812">Transmembrane</keyword>
<feature type="compositionally biased region" description="Gly residues" evidence="7">
    <location>
        <begin position="74"/>
        <end position="83"/>
    </location>
</feature>
<feature type="transmembrane region" description="Helical" evidence="8">
    <location>
        <begin position="186"/>
        <end position="208"/>
    </location>
</feature>
<dbReference type="EMBL" id="MU864936">
    <property type="protein sequence ID" value="KAK4465883.1"/>
    <property type="molecule type" value="Genomic_DNA"/>
</dbReference>
<keyword evidence="9" id="KW-0732">Signal</keyword>
<keyword evidence="2" id="KW-0813">Transport</keyword>
<accession>A0AAV9I223</accession>
<dbReference type="AlphaFoldDB" id="A0AAV9I223"/>
<evidence type="ECO:0000256" key="8">
    <source>
        <dbReference type="SAM" id="Phobius"/>
    </source>
</evidence>
<organism evidence="11 12">
    <name type="scientific">Cladorrhinum samala</name>
    <dbReference type="NCBI Taxonomy" id="585594"/>
    <lineage>
        <taxon>Eukaryota</taxon>
        <taxon>Fungi</taxon>
        <taxon>Dikarya</taxon>
        <taxon>Ascomycota</taxon>
        <taxon>Pezizomycotina</taxon>
        <taxon>Sordariomycetes</taxon>
        <taxon>Sordariomycetidae</taxon>
        <taxon>Sordariales</taxon>
        <taxon>Podosporaceae</taxon>
        <taxon>Cladorrhinum</taxon>
    </lineage>
</organism>
<reference evidence="11" key="1">
    <citation type="journal article" date="2023" name="Mol. Phylogenet. Evol.">
        <title>Genome-scale phylogeny and comparative genomics of the fungal order Sordariales.</title>
        <authorList>
            <person name="Hensen N."/>
            <person name="Bonometti L."/>
            <person name="Westerberg I."/>
            <person name="Brannstrom I.O."/>
            <person name="Guillou S."/>
            <person name="Cros-Aarteil S."/>
            <person name="Calhoun S."/>
            <person name="Haridas S."/>
            <person name="Kuo A."/>
            <person name="Mondo S."/>
            <person name="Pangilinan J."/>
            <person name="Riley R."/>
            <person name="LaButti K."/>
            <person name="Andreopoulos B."/>
            <person name="Lipzen A."/>
            <person name="Chen C."/>
            <person name="Yan M."/>
            <person name="Daum C."/>
            <person name="Ng V."/>
            <person name="Clum A."/>
            <person name="Steindorff A."/>
            <person name="Ohm R.A."/>
            <person name="Martin F."/>
            <person name="Silar P."/>
            <person name="Natvig D.O."/>
            <person name="Lalanne C."/>
            <person name="Gautier V."/>
            <person name="Ament-Velasquez S.L."/>
            <person name="Kruys A."/>
            <person name="Hutchinson M.I."/>
            <person name="Powell A.J."/>
            <person name="Barry K."/>
            <person name="Miller A.N."/>
            <person name="Grigoriev I.V."/>
            <person name="Debuchy R."/>
            <person name="Gladieux P."/>
            <person name="Hiltunen Thoren M."/>
            <person name="Johannesson H."/>
        </authorList>
    </citation>
    <scope>NUCLEOTIDE SEQUENCE</scope>
    <source>
        <strain evidence="11">PSN324</strain>
    </source>
</reference>
<dbReference type="CDD" id="cd08760">
    <property type="entry name" value="Cyt_b561_FRRS1_like"/>
    <property type="match status" value="1"/>
</dbReference>
<evidence type="ECO:0000256" key="7">
    <source>
        <dbReference type="SAM" id="MobiDB-lite"/>
    </source>
</evidence>
<sequence>MPPKLHSNLLRITAITLLLPILTLARNPGSSQEGHWPWSGSSDGSSSSSSSYSDHFGSNSNSHPGSGNSASGNPNGGNGGGASGFDSGFNRGNGGGGGPGFDVQAASHYRTIHGILAAVSMVILFPVGSVLLRVLPGKLGVWVHALFQVLAACVYVAGVGLGIYLVTVVRIPGRSGSLLTDPSINYHPIIGLVLLGLFLIQPVIGLIHHARFKKLQRRQVWSYLHLLNGRAGITVGIVNGGLGLNLAGASAHKKKVYVIVASVIWVLWMVVAIVAELIKFRQKRTRAAEEAKMVKAASVGRRGSD</sequence>
<evidence type="ECO:0000259" key="10">
    <source>
        <dbReference type="PROSITE" id="PS50939"/>
    </source>
</evidence>
<dbReference type="InterPro" id="IPR006593">
    <property type="entry name" value="Cyt_b561/ferric_Rdtase_TM"/>
</dbReference>
<dbReference type="PANTHER" id="PTHR47797">
    <property type="entry name" value="DEHYDROGENASE, PUTATIVE (AFU_ORTHOLOGUE AFUA_8G05805)-RELATED"/>
    <property type="match status" value="1"/>
</dbReference>
<feature type="domain" description="Cytochrome b561" evidence="10">
    <location>
        <begin position="74"/>
        <end position="280"/>
    </location>
</feature>
<evidence type="ECO:0000256" key="2">
    <source>
        <dbReference type="ARBA" id="ARBA00022448"/>
    </source>
</evidence>
<evidence type="ECO:0000256" key="6">
    <source>
        <dbReference type="ARBA" id="ARBA00023136"/>
    </source>
</evidence>
<comment type="caution">
    <text evidence="11">The sequence shown here is derived from an EMBL/GenBank/DDBJ whole genome shotgun (WGS) entry which is preliminary data.</text>
</comment>
<evidence type="ECO:0000256" key="1">
    <source>
        <dbReference type="ARBA" id="ARBA00004370"/>
    </source>
</evidence>
<dbReference type="SMART" id="SM00665">
    <property type="entry name" value="B561"/>
    <property type="match status" value="1"/>
</dbReference>
<dbReference type="Proteomes" id="UP001321749">
    <property type="component" value="Unassembled WGS sequence"/>
</dbReference>
<dbReference type="PROSITE" id="PS50939">
    <property type="entry name" value="CYTOCHROME_B561"/>
    <property type="match status" value="1"/>
</dbReference>
<feature type="transmembrane region" description="Helical" evidence="8">
    <location>
        <begin position="112"/>
        <end position="132"/>
    </location>
</feature>
<dbReference type="PANTHER" id="PTHR47797:SF1">
    <property type="entry name" value="CYTOCHROME B561 DOMAIN-CONTAINING PROTEIN-RELATED"/>
    <property type="match status" value="1"/>
</dbReference>
<proteinExistence type="predicted"/>
<evidence type="ECO:0000313" key="11">
    <source>
        <dbReference type="EMBL" id="KAK4465883.1"/>
    </source>
</evidence>
<dbReference type="GO" id="GO:0016020">
    <property type="term" value="C:membrane"/>
    <property type="evidence" value="ECO:0007669"/>
    <property type="project" value="UniProtKB-SubCell"/>
</dbReference>
<feature type="transmembrane region" description="Helical" evidence="8">
    <location>
        <begin position="220"/>
        <end position="244"/>
    </location>
</feature>
<feature type="chain" id="PRO_5043664675" description="Cytochrome b561 domain-containing protein" evidence="9">
    <location>
        <begin position="26"/>
        <end position="305"/>
    </location>
</feature>
<keyword evidence="4" id="KW-0249">Electron transport</keyword>
<feature type="compositionally biased region" description="Low complexity" evidence="7">
    <location>
        <begin position="39"/>
        <end position="73"/>
    </location>
</feature>
<keyword evidence="5 8" id="KW-1133">Transmembrane helix</keyword>
<name>A0AAV9I223_9PEZI</name>
<feature type="transmembrane region" description="Helical" evidence="8">
    <location>
        <begin position="139"/>
        <end position="166"/>
    </location>
</feature>
<dbReference type="Gene3D" id="1.20.120.1770">
    <property type="match status" value="1"/>
</dbReference>
<keyword evidence="6 8" id="KW-0472">Membrane</keyword>
<evidence type="ECO:0000313" key="12">
    <source>
        <dbReference type="Proteomes" id="UP001321749"/>
    </source>
</evidence>
<reference evidence="11" key="2">
    <citation type="submission" date="2023-06" db="EMBL/GenBank/DDBJ databases">
        <authorList>
            <consortium name="Lawrence Berkeley National Laboratory"/>
            <person name="Mondo S.J."/>
            <person name="Hensen N."/>
            <person name="Bonometti L."/>
            <person name="Westerberg I."/>
            <person name="Brannstrom I.O."/>
            <person name="Guillou S."/>
            <person name="Cros-Aarteil S."/>
            <person name="Calhoun S."/>
            <person name="Haridas S."/>
            <person name="Kuo A."/>
            <person name="Pangilinan J."/>
            <person name="Riley R."/>
            <person name="Labutti K."/>
            <person name="Andreopoulos B."/>
            <person name="Lipzen A."/>
            <person name="Chen C."/>
            <person name="Yanf M."/>
            <person name="Daum C."/>
            <person name="Ng V."/>
            <person name="Clum A."/>
            <person name="Steindorff A."/>
            <person name="Ohm R."/>
            <person name="Martin F."/>
            <person name="Silar P."/>
            <person name="Natvig D."/>
            <person name="Lalanne C."/>
            <person name="Gautier V."/>
            <person name="Ament-Velasquez S.L."/>
            <person name="Kruys A."/>
            <person name="Hutchinson M.I."/>
            <person name="Powell A.J."/>
            <person name="Barry K."/>
            <person name="Miller A.N."/>
            <person name="Grigoriev I.V."/>
            <person name="Debuchy R."/>
            <person name="Gladieux P."/>
            <person name="Thoren M.H."/>
            <person name="Johannesson H."/>
        </authorList>
    </citation>
    <scope>NUCLEOTIDE SEQUENCE</scope>
    <source>
        <strain evidence="11">PSN324</strain>
    </source>
</reference>
<evidence type="ECO:0000256" key="4">
    <source>
        <dbReference type="ARBA" id="ARBA00022982"/>
    </source>
</evidence>
<comment type="subcellular location">
    <subcellularLocation>
        <location evidence="1">Membrane</location>
    </subcellularLocation>
</comment>
<keyword evidence="12" id="KW-1185">Reference proteome</keyword>